<evidence type="ECO:0008006" key="4">
    <source>
        <dbReference type="Google" id="ProtNLM"/>
    </source>
</evidence>
<accession>A0AA42HYZ6</accession>
<dbReference type="Proteomes" id="UP001158297">
    <property type="component" value="Unassembled WGS sequence"/>
</dbReference>
<name>A0AA42HYZ6_9BURK</name>
<reference evidence="2" key="1">
    <citation type="submission" date="2022-09" db="EMBL/GenBank/DDBJ databases">
        <title>Intensive care unit water sources are persistently colonized with multi-drug resistant bacteria and are the site of extensive horizontal gene transfer of antibiotic resistance genes.</title>
        <authorList>
            <person name="Diorio-Toth L."/>
        </authorList>
    </citation>
    <scope>NUCLEOTIDE SEQUENCE</scope>
    <source>
        <strain evidence="2">GD04130</strain>
    </source>
</reference>
<evidence type="ECO:0000313" key="2">
    <source>
        <dbReference type="EMBL" id="MDH0364252.1"/>
    </source>
</evidence>
<feature type="transmembrane region" description="Helical" evidence="1">
    <location>
        <begin position="37"/>
        <end position="55"/>
    </location>
</feature>
<proteinExistence type="predicted"/>
<dbReference type="EMBL" id="JAODZU010000018">
    <property type="protein sequence ID" value="MDH0364252.1"/>
    <property type="molecule type" value="Genomic_DNA"/>
</dbReference>
<keyword evidence="1" id="KW-1133">Transmembrane helix</keyword>
<gene>
    <name evidence="2" type="ORF">N7330_14510</name>
</gene>
<evidence type="ECO:0000256" key="1">
    <source>
        <dbReference type="SAM" id="Phobius"/>
    </source>
</evidence>
<evidence type="ECO:0000313" key="3">
    <source>
        <dbReference type="Proteomes" id="UP001158297"/>
    </source>
</evidence>
<dbReference type="RefSeq" id="WP_183303709.1">
    <property type="nucleotide sequence ID" value="NZ_JAOCAZ010000005.1"/>
</dbReference>
<organism evidence="2 3">
    <name type="scientific">Comamonas aquatica</name>
    <dbReference type="NCBI Taxonomy" id="225991"/>
    <lineage>
        <taxon>Bacteria</taxon>
        <taxon>Pseudomonadati</taxon>
        <taxon>Pseudomonadota</taxon>
        <taxon>Betaproteobacteria</taxon>
        <taxon>Burkholderiales</taxon>
        <taxon>Comamonadaceae</taxon>
        <taxon>Comamonas</taxon>
    </lineage>
</organism>
<keyword evidence="1" id="KW-0812">Transmembrane</keyword>
<protein>
    <recommendedName>
        <fullName evidence="4">Phage holin T7 family, holin superfamily II</fullName>
    </recommendedName>
</protein>
<dbReference type="AlphaFoldDB" id="A0AA42HYZ6"/>
<keyword evidence="1" id="KW-0472">Membrane</keyword>
<comment type="caution">
    <text evidence="2">The sequence shown here is derived from an EMBL/GenBank/DDBJ whole genome shotgun (WGS) entry which is preliminary data.</text>
</comment>
<sequence length="68" mass="7565">MSKQELLHSTAVEAAKGTPPVIVTATAQINAWTGADVITFLTITYLALQILWLLWRWWKSAKTGQVQP</sequence>